<dbReference type="PANTHER" id="PTHR43464">
    <property type="entry name" value="METHYLTRANSFERASE"/>
    <property type="match status" value="1"/>
</dbReference>
<evidence type="ECO:0000256" key="2">
    <source>
        <dbReference type="ARBA" id="ARBA00022679"/>
    </source>
</evidence>
<accession>A0A4Y6Q144</accession>
<keyword evidence="2 5" id="KW-0808">Transferase</keyword>
<keyword evidence="6" id="KW-1185">Reference proteome</keyword>
<feature type="domain" description="Methyltransferase" evidence="4">
    <location>
        <begin position="64"/>
        <end position="160"/>
    </location>
</feature>
<keyword evidence="1 5" id="KW-0489">Methyltransferase</keyword>
<proteinExistence type="predicted"/>
<dbReference type="Gene3D" id="3.40.50.150">
    <property type="entry name" value="Vaccinia Virus protein VP39"/>
    <property type="match status" value="1"/>
</dbReference>
<dbReference type="AlphaFoldDB" id="A0A4Y6Q144"/>
<organism evidence="5 6">
    <name type="scientific">Persicimonas caeni</name>
    <dbReference type="NCBI Taxonomy" id="2292766"/>
    <lineage>
        <taxon>Bacteria</taxon>
        <taxon>Deltaproteobacteria</taxon>
        <taxon>Bradymonadales</taxon>
        <taxon>Bradymonadaceae</taxon>
        <taxon>Persicimonas</taxon>
    </lineage>
</organism>
<evidence type="ECO:0000256" key="1">
    <source>
        <dbReference type="ARBA" id="ARBA00022603"/>
    </source>
</evidence>
<keyword evidence="3" id="KW-0949">S-adenosyl-L-methionine</keyword>
<dbReference type="OrthoDB" id="9799324at2"/>
<protein>
    <submittedName>
        <fullName evidence="5">Methyltransferase domain-containing protein</fullName>
    </submittedName>
</protein>
<dbReference type="Proteomes" id="UP000315995">
    <property type="component" value="Chromosome"/>
</dbReference>
<dbReference type="Pfam" id="PF13649">
    <property type="entry name" value="Methyltransf_25"/>
    <property type="match status" value="1"/>
</dbReference>
<sequence length="238" mass="26777">MSMLPDFSKRSERSELMDDLSIQGDELEETLLQVERINALSRGPAISVAGVESLIPGGLETLSVLDVGTGSGDIPRRLADWAEDKSFSISIKGIDLSHTTIDFAQRRTTRTERLQFELENLFDLPDEEQYDVVHASLVLHHFPGREAVAALDKMYRLCRYGVVVNDLQRHPVPWLGLRLGLPLFTRNRLVRNDGPLSVLRGFTRRELIRSARAAGVPSPSVAWEFPFRWLLLCPKATT</sequence>
<dbReference type="EMBL" id="CP041186">
    <property type="protein sequence ID" value="QDG54298.1"/>
    <property type="molecule type" value="Genomic_DNA"/>
</dbReference>
<reference evidence="5 6" key="1">
    <citation type="submission" date="2019-06" db="EMBL/GenBank/DDBJ databases">
        <title>Persicimonas caeni gen. nov., sp. nov., a predatory bacterium isolated from solar saltern.</title>
        <authorList>
            <person name="Wang S."/>
        </authorList>
    </citation>
    <scope>NUCLEOTIDE SEQUENCE [LARGE SCALE GENOMIC DNA]</scope>
    <source>
        <strain evidence="5 6">YN101</strain>
    </source>
</reference>
<dbReference type="InterPro" id="IPR029063">
    <property type="entry name" value="SAM-dependent_MTases_sf"/>
</dbReference>
<dbReference type="CDD" id="cd02440">
    <property type="entry name" value="AdoMet_MTases"/>
    <property type="match status" value="1"/>
</dbReference>
<gene>
    <name evidence="5" type="ORF">FIV42_27195</name>
</gene>
<dbReference type="InterPro" id="IPR041698">
    <property type="entry name" value="Methyltransf_25"/>
</dbReference>
<dbReference type="GO" id="GO:0032259">
    <property type="term" value="P:methylation"/>
    <property type="evidence" value="ECO:0007669"/>
    <property type="project" value="UniProtKB-KW"/>
</dbReference>
<dbReference type="SUPFAM" id="SSF53335">
    <property type="entry name" value="S-adenosyl-L-methionine-dependent methyltransferases"/>
    <property type="match status" value="1"/>
</dbReference>
<evidence type="ECO:0000259" key="4">
    <source>
        <dbReference type="Pfam" id="PF13649"/>
    </source>
</evidence>
<name>A0A4Y6Q144_PERCE</name>
<evidence type="ECO:0000313" key="5">
    <source>
        <dbReference type="EMBL" id="QDG54298.1"/>
    </source>
</evidence>
<evidence type="ECO:0000313" key="6">
    <source>
        <dbReference type="Proteomes" id="UP000315995"/>
    </source>
</evidence>
<accession>A0A5B8YIP2</accession>
<dbReference type="RefSeq" id="WP_141200742.1">
    <property type="nucleotide sequence ID" value="NZ_CP041186.1"/>
</dbReference>
<dbReference type="GO" id="GO:0008168">
    <property type="term" value="F:methyltransferase activity"/>
    <property type="evidence" value="ECO:0007669"/>
    <property type="project" value="UniProtKB-KW"/>
</dbReference>
<evidence type="ECO:0000256" key="3">
    <source>
        <dbReference type="ARBA" id="ARBA00022691"/>
    </source>
</evidence>
<dbReference type="PANTHER" id="PTHR43464:SF19">
    <property type="entry name" value="UBIQUINONE BIOSYNTHESIS O-METHYLTRANSFERASE, MITOCHONDRIAL"/>
    <property type="match status" value="1"/>
</dbReference>